<dbReference type="SMART" id="SM00825">
    <property type="entry name" value="PKS_KS"/>
    <property type="match status" value="1"/>
</dbReference>
<gene>
    <name evidence="6" type="ORF">Daus18300_002120</name>
</gene>
<dbReference type="Pfam" id="PF00109">
    <property type="entry name" value="ketoacyl-synt"/>
    <property type="match status" value="2"/>
</dbReference>
<evidence type="ECO:0000313" key="6">
    <source>
        <dbReference type="EMBL" id="KAL1878203.1"/>
    </source>
</evidence>
<dbReference type="Gene3D" id="3.40.47.10">
    <property type="match status" value="2"/>
</dbReference>
<dbReference type="InterPro" id="IPR016039">
    <property type="entry name" value="Thiolase-like"/>
</dbReference>
<evidence type="ECO:0000259" key="5">
    <source>
        <dbReference type="PROSITE" id="PS52004"/>
    </source>
</evidence>
<dbReference type="Proteomes" id="UP001583177">
    <property type="component" value="Unassembled WGS sequence"/>
</dbReference>
<sequence>MSSIPDSSIAICGLGMRLPGGVHDADSFWKLLCSKSDGRCRVPKDRYNVDAFYGPGKVGHVASEHGYFIDDVNLQHADASFWSMTKEEIASMDPQQRLALEVVYEALQTAGHPAAELYGRKVGVYVGSFEGDWQEINGRDNQSHHMYQLTGYALHDACQALSSGECEAAVAVGANLIFSPRTTIVMQEHGIMSPTGLCKTFDAEADGYVRGEAVSAVSECGWQVAYHHDPKLCGD</sequence>
<dbReference type="InterPro" id="IPR050091">
    <property type="entry name" value="PKS_NRPS_Biosynth_Enz"/>
</dbReference>
<keyword evidence="2" id="KW-0597">Phosphoprotein</keyword>
<dbReference type="InterPro" id="IPR014030">
    <property type="entry name" value="Ketoacyl_synth_N"/>
</dbReference>
<dbReference type="SUPFAM" id="SSF53901">
    <property type="entry name" value="Thiolase-like"/>
    <property type="match status" value="1"/>
</dbReference>
<evidence type="ECO:0000313" key="7">
    <source>
        <dbReference type="Proteomes" id="UP001583177"/>
    </source>
</evidence>
<keyword evidence="1" id="KW-0596">Phosphopantetheine</keyword>
<feature type="domain" description="Ketosynthase family 3 (KS3)" evidence="5">
    <location>
        <begin position="6"/>
        <end position="235"/>
    </location>
</feature>
<reference evidence="6 7" key="1">
    <citation type="journal article" date="2024" name="IMA Fungus">
        <title>IMA Genome - F19 : A genome assembly and annotation guide to empower mycologists, including annotated draft genome sequences of Ceratocystis pirilliformis, Diaporthe australafricana, Fusarium ophioides, Paecilomyces lecythidis, and Sporothrix stenoceras.</title>
        <authorList>
            <person name="Aylward J."/>
            <person name="Wilson A.M."/>
            <person name="Visagie C.M."/>
            <person name="Spraker J."/>
            <person name="Barnes I."/>
            <person name="Buitendag C."/>
            <person name="Ceriani C."/>
            <person name="Del Mar Angel L."/>
            <person name="du Plessis D."/>
            <person name="Fuchs T."/>
            <person name="Gasser K."/>
            <person name="Kramer D."/>
            <person name="Li W."/>
            <person name="Munsamy K."/>
            <person name="Piso A."/>
            <person name="Price J.L."/>
            <person name="Sonnekus B."/>
            <person name="Thomas C."/>
            <person name="van der Nest A."/>
            <person name="van Dijk A."/>
            <person name="van Heerden A."/>
            <person name="van Vuuren N."/>
            <person name="Yilmaz N."/>
            <person name="Duong T.A."/>
            <person name="van der Merwe N.A."/>
            <person name="Wingfield M.J."/>
            <person name="Wingfield B.D."/>
        </authorList>
    </citation>
    <scope>NUCLEOTIDE SEQUENCE [LARGE SCALE GENOMIC DNA]</scope>
    <source>
        <strain evidence="6 7">CMW 18300</strain>
    </source>
</reference>
<dbReference type="CDD" id="cd00833">
    <property type="entry name" value="PKS"/>
    <property type="match status" value="1"/>
</dbReference>
<evidence type="ECO:0000256" key="2">
    <source>
        <dbReference type="ARBA" id="ARBA00022553"/>
    </source>
</evidence>
<name>A0ABR3XRG9_9PEZI</name>
<organism evidence="6 7">
    <name type="scientific">Diaporthe australafricana</name>
    <dbReference type="NCBI Taxonomy" id="127596"/>
    <lineage>
        <taxon>Eukaryota</taxon>
        <taxon>Fungi</taxon>
        <taxon>Dikarya</taxon>
        <taxon>Ascomycota</taxon>
        <taxon>Pezizomycotina</taxon>
        <taxon>Sordariomycetes</taxon>
        <taxon>Sordariomycetidae</taxon>
        <taxon>Diaporthales</taxon>
        <taxon>Diaporthaceae</taxon>
        <taxon>Diaporthe</taxon>
    </lineage>
</organism>
<evidence type="ECO:0000256" key="1">
    <source>
        <dbReference type="ARBA" id="ARBA00022450"/>
    </source>
</evidence>
<keyword evidence="4" id="KW-0511">Multifunctional enzyme</keyword>
<dbReference type="PANTHER" id="PTHR43775:SF49">
    <property type="entry name" value="SYNTHASE, PUTATIVE (JCVI)-RELATED"/>
    <property type="match status" value="1"/>
</dbReference>
<evidence type="ECO:0000256" key="3">
    <source>
        <dbReference type="ARBA" id="ARBA00022679"/>
    </source>
</evidence>
<keyword evidence="7" id="KW-1185">Reference proteome</keyword>
<comment type="caution">
    <text evidence="6">The sequence shown here is derived from an EMBL/GenBank/DDBJ whole genome shotgun (WGS) entry which is preliminary data.</text>
</comment>
<keyword evidence="3" id="KW-0808">Transferase</keyword>
<proteinExistence type="predicted"/>
<protein>
    <submittedName>
        <fullName evidence="6">PKS/NRPS-like protein biosynthetic cluster</fullName>
    </submittedName>
</protein>
<evidence type="ECO:0000256" key="4">
    <source>
        <dbReference type="ARBA" id="ARBA00023268"/>
    </source>
</evidence>
<dbReference type="InterPro" id="IPR020841">
    <property type="entry name" value="PKS_Beta-ketoAc_synthase_dom"/>
</dbReference>
<accession>A0ABR3XRG9</accession>
<dbReference type="PROSITE" id="PS52004">
    <property type="entry name" value="KS3_2"/>
    <property type="match status" value="1"/>
</dbReference>
<dbReference type="EMBL" id="JAWRVE010000012">
    <property type="protein sequence ID" value="KAL1878203.1"/>
    <property type="molecule type" value="Genomic_DNA"/>
</dbReference>
<dbReference type="PANTHER" id="PTHR43775">
    <property type="entry name" value="FATTY ACID SYNTHASE"/>
    <property type="match status" value="1"/>
</dbReference>